<dbReference type="InterPro" id="IPR020843">
    <property type="entry name" value="ER"/>
</dbReference>
<dbReference type="InterPro" id="IPR036291">
    <property type="entry name" value="NAD(P)-bd_dom_sf"/>
</dbReference>
<evidence type="ECO:0000259" key="4">
    <source>
        <dbReference type="SMART" id="SM00829"/>
    </source>
</evidence>
<evidence type="ECO:0000313" key="6">
    <source>
        <dbReference type="Proteomes" id="UP000078559"/>
    </source>
</evidence>
<dbReference type="AlphaFoldDB" id="A0A194VV57"/>
<proteinExistence type="inferred from homology"/>
<dbReference type="Gene3D" id="3.90.180.10">
    <property type="entry name" value="Medium-chain alcohol dehydrogenases, catalytic domain"/>
    <property type="match status" value="1"/>
</dbReference>
<name>A0A194VV57_CYTMA</name>
<sequence length="364" mass="37744">MLTNSTSPTLPISQTAIIQDENGNPKLADGVPLPALKAGTVMVKTVATALNPSDYKMGAAFPTPGALVGMDFSGTIASIHPGTKTDLQVGDRVCGMVHGSNPGEPSNGAFAAYVRVRPELLLRVPRALPMEEAATLGVGLMTNLLALWDPSALGLTATPESPAAGPSASPVLVCGGSTATGTLAVQLLRLSGLDPVVTCSPRNFDLVRARGAGAAVDYVRADVVEEVRRRSAGGRLRHAYDCIADPASVALSYAALGRTGGRYVSLEMVPDELRTRRAVRAKVVLGYEGLGEDVPLSKGYGSSADPEKLALAVKHFRVFQGLLDKGMLKPHPIQKLEGGLPGVLKGLQLLKSGSVSGKKLVASL</sequence>
<feature type="domain" description="Enoyl reductase (ER)" evidence="4">
    <location>
        <begin position="23"/>
        <end position="361"/>
    </location>
</feature>
<dbReference type="PANTHER" id="PTHR45348">
    <property type="entry name" value="HYPOTHETICAL OXIDOREDUCTASE (EUROFUNG)"/>
    <property type="match status" value="1"/>
</dbReference>
<reference evidence="5" key="1">
    <citation type="submission" date="2014-12" db="EMBL/GenBank/DDBJ databases">
        <title>Genome Sequence of Valsa Canker Pathogens Uncovers a Specific Adaption of Colonization on Woody Bark.</title>
        <authorList>
            <person name="Yin Z."/>
            <person name="Liu H."/>
            <person name="Gao X."/>
            <person name="Li Z."/>
            <person name="Song N."/>
            <person name="Ke X."/>
            <person name="Dai Q."/>
            <person name="Wu Y."/>
            <person name="Sun Y."/>
            <person name="Xu J.-R."/>
            <person name="Kang Z.K."/>
            <person name="Wang L."/>
            <person name="Huang L."/>
        </authorList>
    </citation>
    <scope>NUCLEOTIDE SEQUENCE [LARGE SCALE GENOMIC DNA]</scope>
    <source>
        <strain evidence="5">03-8</strain>
    </source>
</reference>
<dbReference type="InterPro" id="IPR013149">
    <property type="entry name" value="ADH-like_C"/>
</dbReference>
<dbReference type="SMR" id="A0A194VV57"/>
<evidence type="ECO:0000313" key="5">
    <source>
        <dbReference type="EMBL" id="KUI67783.1"/>
    </source>
</evidence>
<protein>
    <submittedName>
        <fullName evidence="5">Enoyl reductase LovC</fullName>
    </submittedName>
</protein>
<dbReference type="SMART" id="SM00829">
    <property type="entry name" value="PKS_ER"/>
    <property type="match status" value="1"/>
</dbReference>
<keyword evidence="2" id="KW-0521">NADP</keyword>
<keyword evidence="3" id="KW-0560">Oxidoreductase</keyword>
<dbReference type="PANTHER" id="PTHR45348:SF6">
    <property type="entry name" value="TRANS-ENOYL REDUCTASE APDC"/>
    <property type="match status" value="1"/>
</dbReference>
<accession>A0A194VV57</accession>
<keyword evidence="6" id="KW-1185">Reference proteome</keyword>
<dbReference type="InterPro" id="IPR047122">
    <property type="entry name" value="Trans-enoyl_RdTase-like"/>
</dbReference>
<dbReference type="OrthoDB" id="48317at2759"/>
<gene>
    <name evidence="5" type="ORF">VM1G_03183</name>
</gene>
<dbReference type="Gene3D" id="3.40.50.720">
    <property type="entry name" value="NAD(P)-binding Rossmann-like Domain"/>
    <property type="match status" value="1"/>
</dbReference>
<comment type="similarity">
    <text evidence="1">Belongs to the zinc-containing alcohol dehydrogenase family.</text>
</comment>
<dbReference type="Proteomes" id="UP000078559">
    <property type="component" value="Chromosome 3"/>
</dbReference>
<dbReference type="InterPro" id="IPR013154">
    <property type="entry name" value="ADH-like_N"/>
</dbReference>
<dbReference type="Pfam" id="PF08240">
    <property type="entry name" value="ADH_N"/>
    <property type="match status" value="1"/>
</dbReference>
<dbReference type="SUPFAM" id="SSF51735">
    <property type="entry name" value="NAD(P)-binding Rossmann-fold domains"/>
    <property type="match status" value="1"/>
</dbReference>
<dbReference type="CDD" id="cd08249">
    <property type="entry name" value="enoyl_reductase_like"/>
    <property type="match status" value="1"/>
</dbReference>
<organism evidence="5 6">
    <name type="scientific">Cytospora mali</name>
    <name type="common">Apple Valsa canker fungus</name>
    <name type="synonym">Valsa mali</name>
    <dbReference type="NCBI Taxonomy" id="578113"/>
    <lineage>
        <taxon>Eukaryota</taxon>
        <taxon>Fungi</taxon>
        <taxon>Dikarya</taxon>
        <taxon>Ascomycota</taxon>
        <taxon>Pezizomycotina</taxon>
        <taxon>Sordariomycetes</taxon>
        <taxon>Sordariomycetidae</taxon>
        <taxon>Diaporthales</taxon>
        <taxon>Cytosporaceae</taxon>
        <taxon>Cytospora</taxon>
    </lineage>
</organism>
<dbReference type="Pfam" id="PF00107">
    <property type="entry name" value="ADH_zinc_N"/>
    <property type="match status" value="1"/>
</dbReference>
<evidence type="ECO:0000256" key="3">
    <source>
        <dbReference type="ARBA" id="ARBA00023002"/>
    </source>
</evidence>
<evidence type="ECO:0000256" key="1">
    <source>
        <dbReference type="ARBA" id="ARBA00008072"/>
    </source>
</evidence>
<dbReference type="InterPro" id="IPR011032">
    <property type="entry name" value="GroES-like_sf"/>
</dbReference>
<dbReference type="GO" id="GO:0016651">
    <property type="term" value="F:oxidoreductase activity, acting on NAD(P)H"/>
    <property type="evidence" value="ECO:0007669"/>
    <property type="project" value="InterPro"/>
</dbReference>
<evidence type="ECO:0000256" key="2">
    <source>
        <dbReference type="ARBA" id="ARBA00022857"/>
    </source>
</evidence>
<dbReference type="SUPFAM" id="SSF50129">
    <property type="entry name" value="GroES-like"/>
    <property type="match status" value="1"/>
</dbReference>
<dbReference type="EMBL" id="CM003100">
    <property type="protein sequence ID" value="KUI67783.1"/>
    <property type="molecule type" value="Genomic_DNA"/>
</dbReference>